<keyword evidence="1" id="KW-0472">Membrane</keyword>
<feature type="transmembrane region" description="Helical" evidence="1">
    <location>
        <begin position="36"/>
        <end position="57"/>
    </location>
</feature>
<dbReference type="PANTHER" id="PTHR34821:SF2">
    <property type="entry name" value="INNER MEMBRANE PROTEIN YDCZ"/>
    <property type="match status" value="1"/>
</dbReference>
<evidence type="ECO:0000313" key="3">
    <source>
        <dbReference type="EMBL" id="UOO88143.1"/>
    </source>
</evidence>
<feature type="signal peptide" evidence="2">
    <location>
        <begin position="1"/>
        <end position="20"/>
    </location>
</feature>
<keyword evidence="1" id="KW-0812">Transmembrane</keyword>
<keyword evidence="4" id="KW-1185">Reference proteome</keyword>
<dbReference type="EMBL" id="CP091511">
    <property type="protein sequence ID" value="UOO88143.1"/>
    <property type="molecule type" value="Genomic_DNA"/>
</dbReference>
<feature type="transmembrane region" description="Helical" evidence="1">
    <location>
        <begin position="69"/>
        <end position="89"/>
    </location>
</feature>
<sequence>MQWMFLGMAFIAGSLLSTQAAVNSQLGKSLNGQPLMAAFVSFLVGTVLLFAITVAKGQFGSISIMPQQVWWKWTGGIMGAFLVCSSIIVAPKVGVANMLLFIIIGQLLAGLLIDNYGFLGMPIKPIDLSKVLGLVIVMLGMVVFFFGHKVLKS</sequence>
<dbReference type="InterPro" id="IPR006750">
    <property type="entry name" value="YdcZ"/>
</dbReference>
<evidence type="ECO:0000256" key="1">
    <source>
        <dbReference type="SAM" id="Phobius"/>
    </source>
</evidence>
<organism evidence="3 4">
    <name type="scientific">Vitreoscilla massiliensis</name>
    <dbReference type="NCBI Taxonomy" id="1689272"/>
    <lineage>
        <taxon>Bacteria</taxon>
        <taxon>Pseudomonadati</taxon>
        <taxon>Pseudomonadota</taxon>
        <taxon>Betaproteobacteria</taxon>
        <taxon>Neisseriales</taxon>
        <taxon>Neisseriaceae</taxon>
        <taxon>Vitreoscilla</taxon>
    </lineage>
</organism>
<name>A0ABY4E1E2_9NEIS</name>
<evidence type="ECO:0000313" key="4">
    <source>
        <dbReference type="Proteomes" id="UP000832011"/>
    </source>
</evidence>
<protein>
    <submittedName>
        <fullName evidence="3">DMT family transporter</fullName>
    </submittedName>
</protein>
<reference evidence="3 4" key="1">
    <citation type="journal article" date="2022" name="Res Sq">
        <title>Evolution of multicellular longitudinally dividing oral cavity symbionts (Neisseriaceae).</title>
        <authorList>
            <person name="Nyongesa S."/>
            <person name="Weber P."/>
            <person name="Bernet E."/>
            <person name="Pullido F."/>
            <person name="Nieckarz M."/>
            <person name="Delaby M."/>
            <person name="Nieves C."/>
            <person name="Viehboeck T."/>
            <person name="Krause N."/>
            <person name="Rivera-Millot A."/>
            <person name="Nakamura A."/>
            <person name="Vischer N."/>
            <person name="VanNieuwenhze M."/>
            <person name="Brun Y."/>
            <person name="Cava F."/>
            <person name="Bulgheresi S."/>
            <person name="Veyrier F."/>
        </authorList>
    </citation>
    <scope>NUCLEOTIDE SEQUENCE [LARGE SCALE GENOMIC DNA]</scope>
    <source>
        <strain evidence="3 4">SN4</strain>
    </source>
</reference>
<dbReference type="RefSeq" id="WP_058356422.1">
    <property type="nucleotide sequence ID" value="NZ_CABKVG010000009.1"/>
</dbReference>
<evidence type="ECO:0000256" key="2">
    <source>
        <dbReference type="SAM" id="SignalP"/>
    </source>
</evidence>
<feature type="transmembrane region" description="Helical" evidence="1">
    <location>
        <begin position="95"/>
        <end position="119"/>
    </location>
</feature>
<dbReference type="Proteomes" id="UP000832011">
    <property type="component" value="Chromosome"/>
</dbReference>
<proteinExistence type="predicted"/>
<gene>
    <name evidence="3" type="ORF">LVJ82_11665</name>
</gene>
<feature type="transmembrane region" description="Helical" evidence="1">
    <location>
        <begin position="131"/>
        <end position="151"/>
    </location>
</feature>
<dbReference type="PANTHER" id="PTHR34821">
    <property type="entry name" value="INNER MEMBRANE PROTEIN YDCZ"/>
    <property type="match status" value="1"/>
</dbReference>
<feature type="chain" id="PRO_5047036467" evidence="2">
    <location>
        <begin position="21"/>
        <end position="153"/>
    </location>
</feature>
<keyword evidence="1" id="KW-1133">Transmembrane helix</keyword>
<dbReference type="Pfam" id="PF04657">
    <property type="entry name" value="DMT_YdcZ"/>
    <property type="match status" value="1"/>
</dbReference>
<keyword evidence="2" id="KW-0732">Signal</keyword>
<accession>A0ABY4E1E2</accession>